<accession>A0ABY7E6B4</accession>
<protein>
    <submittedName>
        <fullName evidence="1">Uncharacterized protein</fullName>
    </submittedName>
</protein>
<evidence type="ECO:0000313" key="1">
    <source>
        <dbReference type="EMBL" id="WAR04328.1"/>
    </source>
</evidence>
<keyword evidence="2" id="KW-1185">Reference proteome</keyword>
<sequence length="115" mass="13112">MAQSYYSSNQQWAMAIENCFVGKQFPATIQSIQNAKFTEQNAQNYWTGILKKESIMSKTDMSDISTNPPMAFAYVEQKKQTFYVRFANEGDSKRSLCSGDNDKFSKCEVELSLTD</sequence>
<dbReference type="EMBL" id="CP111016">
    <property type="protein sequence ID" value="WAR04328.1"/>
    <property type="molecule type" value="Genomic_DNA"/>
</dbReference>
<evidence type="ECO:0000313" key="2">
    <source>
        <dbReference type="Proteomes" id="UP001164746"/>
    </source>
</evidence>
<organism evidence="1 2">
    <name type="scientific">Mya arenaria</name>
    <name type="common">Soft-shell clam</name>
    <dbReference type="NCBI Taxonomy" id="6604"/>
    <lineage>
        <taxon>Eukaryota</taxon>
        <taxon>Metazoa</taxon>
        <taxon>Spiralia</taxon>
        <taxon>Lophotrochozoa</taxon>
        <taxon>Mollusca</taxon>
        <taxon>Bivalvia</taxon>
        <taxon>Autobranchia</taxon>
        <taxon>Heteroconchia</taxon>
        <taxon>Euheterodonta</taxon>
        <taxon>Imparidentia</taxon>
        <taxon>Neoheterodontei</taxon>
        <taxon>Myida</taxon>
        <taxon>Myoidea</taxon>
        <taxon>Myidae</taxon>
        <taxon>Mya</taxon>
    </lineage>
</organism>
<gene>
    <name evidence="1" type="ORF">MAR_019697</name>
</gene>
<proteinExistence type="predicted"/>
<dbReference type="Proteomes" id="UP001164746">
    <property type="component" value="Chromosome 5"/>
</dbReference>
<name>A0ABY7E6B4_MYAAR</name>
<reference evidence="1" key="1">
    <citation type="submission" date="2022-11" db="EMBL/GenBank/DDBJ databases">
        <title>Centuries of genome instability and evolution in soft-shell clam transmissible cancer (bioRxiv).</title>
        <authorList>
            <person name="Hart S.F.M."/>
            <person name="Yonemitsu M.A."/>
            <person name="Giersch R.M."/>
            <person name="Beal B.F."/>
            <person name="Arriagada G."/>
            <person name="Davis B.W."/>
            <person name="Ostrander E.A."/>
            <person name="Goff S.P."/>
            <person name="Metzger M.J."/>
        </authorList>
    </citation>
    <scope>NUCLEOTIDE SEQUENCE</scope>
    <source>
        <strain evidence="1">MELC-2E11</strain>
        <tissue evidence="1">Siphon/mantle</tissue>
    </source>
</reference>